<evidence type="ECO:0000313" key="5">
    <source>
        <dbReference type="EMBL" id="OGM09658.1"/>
    </source>
</evidence>
<proteinExistence type="inferred from homology"/>
<dbReference type="InterPro" id="IPR001482">
    <property type="entry name" value="T2SS/T4SS_dom"/>
</dbReference>
<evidence type="ECO:0000256" key="1">
    <source>
        <dbReference type="ARBA" id="ARBA00006611"/>
    </source>
</evidence>
<dbReference type="EMBL" id="MGFR01000003">
    <property type="protein sequence ID" value="OGM09658.1"/>
    <property type="molecule type" value="Genomic_DNA"/>
</dbReference>
<comment type="caution">
    <text evidence="5">The sequence shown here is derived from an EMBL/GenBank/DDBJ whole genome shotgun (WGS) entry which is preliminary data.</text>
</comment>
<comment type="similarity">
    <text evidence="1">Belongs to the GSP E family.</text>
</comment>
<dbReference type="Pfam" id="PF00437">
    <property type="entry name" value="T2SSE"/>
    <property type="match status" value="1"/>
</dbReference>
<keyword evidence="3" id="KW-0067">ATP-binding</keyword>
<reference evidence="5 6" key="1">
    <citation type="journal article" date="2016" name="Nat. Commun.">
        <title>Thousands of microbial genomes shed light on interconnected biogeochemical processes in an aquifer system.</title>
        <authorList>
            <person name="Anantharaman K."/>
            <person name="Brown C.T."/>
            <person name="Hug L.A."/>
            <person name="Sharon I."/>
            <person name="Castelle C.J."/>
            <person name="Probst A.J."/>
            <person name="Thomas B.C."/>
            <person name="Singh A."/>
            <person name="Wilkins M.J."/>
            <person name="Karaoz U."/>
            <person name="Brodie E.L."/>
            <person name="Williams K.H."/>
            <person name="Hubbard S.S."/>
            <person name="Banfield J.F."/>
        </authorList>
    </citation>
    <scope>NUCLEOTIDE SEQUENCE [LARGE SCALE GENOMIC DNA]</scope>
</reference>
<dbReference type="STRING" id="1802479.A2Y68_03470"/>
<dbReference type="PANTHER" id="PTHR30258:SF1">
    <property type="entry name" value="PROTEIN TRANSPORT PROTEIN HOFB HOMOLOG"/>
    <property type="match status" value="1"/>
</dbReference>
<evidence type="ECO:0000313" key="6">
    <source>
        <dbReference type="Proteomes" id="UP000176778"/>
    </source>
</evidence>
<dbReference type="InterPro" id="IPR027417">
    <property type="entry name" value="P-loop_NTPase"/>
</dbReference>
<dbReference type="InterPro" id="IPR007831">
    <property type="entry name" value="T2SS_GspE_N"/>
</dbReference>
<dbReference type="Proteomes" id="UP000176778">
    <property type="component" value="Unassembled WGS sequence"/>
</dbReference>
<dbReference type="InterPro" id="IPR003593">
    <property type="entry name" value="AAA+_ATPase"/>
</dbReference>
<dbReference type="Gene3D" id="3.30.300.160">
    <property type="entry name" value="Type II secretion system, protein E, N-terminal domain"/>
    <property type="match status" value="1"/>
</dbReference>
<feature type="domain" description="Bacterial type II secretion system protein E" evidence="4">
    <location>
        <begin position="371"/>
        <end position="385"/>
    </location>
</feature>
<dbReference type="SUPFAM" id="SSF52540">
    <property type="entry name" value="P-loop containing nucleoside triphosphate hydrolases"/>
    <property type="match status" value="1"/>
</dbReference>
<dbReference type="AlphaFoldDB" id="A0A1F7X5K4"/>
<organism evidence="5 6">
    <name type="scientific">Candidatus Woesebacteria bacterium RBG_13_46_13</name>
    <dbReference type="NCBI Taxonomy" id="1802479"/>
    <lineage>
        <taxon>Bacteria</taxon>
        <taxon>Candidatus Woeseibacteriota</taxon>
    </lineage>
</organism>
<gene>
    <name evidence="5" type="ORF">A2Y68_03470</name>
</gene>
<dbReference type="GO" id="GO:0005524">
    <property type="term" value="F:ATP binding"/>
    <property type="evidence" value="ECO:0007669"/>
    <property type="project" value="UniProtKB-KW"/>
</dbReference>
<dbReference type="InterPro" id="IPR037257">
    <property type="entry name" value="T2SS_E_N_sf"/>
</dbReference>
<evidence type="ECO:0000256" key="2">
    <source>
        <dbReference type="ARBA" id="ARBA00022741"/>
    </source>
</evidence>
<dbReference type="Pfam" id="PF05157">
    <property type="entry name" value="MshEN"/>
    <property type="match status" value="1"/>
</dbReference>
<dbReference type="SMART" id="SM00382">
    <property type="entry name" value="AAA"/>
    <property type="match status" value="1"/>
</dbReference>
<dbReference type="PROSITE" id="PS00662">
    <property type="entry name" value="T2SP_E"/>
    <property type="match status" value="1"/>
</dbReference>
<dbReference type="Gene3D" id="3.30.450.90">
    <property type="match status" value="1"/>
</dbReference>
<name>A0A1F7X5K4_9BACT</name>
<sequence>MPAYDDKSLYEALKELGVIDPKVLFEKFEEARNQKTSFEDLLLKNDLIGDGDLGKVISGILGVPLVRLSEIAITDEVLNILPEVVARNYWAITFKKDADGISLATSNPPNETIKNYIVKKTSAGVKVFFATKRDIEEAFNKYTKDITTAFQKVMAENIQKFQGSQKNELPIEEITGTIISYAYENKASDIHIEPQEENSLVRYRIDGVLHDIVSIPKNLHGQIVNRIKVLSKLRTDEHLSAQDGKMIFKTPKENLDLRVSIVPVVSGEKAVLRLLSERSRQFGLADLGISTENMAKITSAYQSPNGMILATGPTGCGKTTTLYAILKILNKRGVNIMTIEDPVEYDIEGVNQIQVNSKTNLTFAEGLKSVVRQDPDIILLGEIRDAESAGIAVNSALTGHLVLSTLHTNDAATTFPRLLDFNVEPFLIGSTVRVVIAQRLVRKICPACRVSTPTTITQIKQRLDRSEVDKAFATTSQPALYHGKGCPVCFNSGYVERIGIFEVLPVDDDIRQAISEKKDSSLIAQTAVKNGMKTLLEDGLEKVKNGITTIEEVIRVTKE</sequence>
<protein>
    <recommendedName>
        <fullName evidence="4">Bacterial type II secretion system protein E domain-containing protein</fullName>
    </recommendedName>
</protein>
<dbReference type="GO" id="GO:0016887">
    <property type="term" value="F:ATP hydrolysis activity"/>
    <property type="evidence" value="ECO:0007669"/>
    <property type="project" value="TreeGrafter"/>
</dbReference>
<evidence type="ECO:0000256" key="3">
    <source>
        <dbReference type="ARBA" id="ARBA00022840"/>
    </source>
</evidence>
<dbReference type="GO" id="GO:0005886">
    <property type="term" value="C:plasma membrane"/>
    <property type="evidence" value="ECO:0007669"/>
    <property type="project" value="TreeGrafter"/>
</dbReference>
<dbReference type="PANTHER" id="PTHR30258">
    <property type="entry name" value="TYPE II SECRETION SYSTEM PROTEIN GSPE-RELATED"/>
    <property type="match status" value="1"/>
</dbReference>
<dbReference type="Gene3D" id="3.40.50.300">
    <property type="entry name" value="P-loop containing nucleotide triphosphate hydrolases"/>
    <property type="match status" value="1"/>
</dbReference>
<accession>A0A1F7X5K4</accession>
<dbReference type="CDD" id="cd01129">
    <property type="entry name" value="PulE-GspE-like"/>
    <property type="match status" value="1"/>
</dbReference>
<dbReference type="FunFam" id="3.40.50.300:FF:000398">
    <property type="entry name" value="Type IV pilus assembly ATPase PilB"/>
    <property type="match status" value="1"/>
</dbReference>
<keyword evidence="2" id="KW-0547">Nucleotide-binding</keyword>
<evidence type="ECO:0000259" key="4">
    <source>
        <dbReference type="PROSITE" id="PS00662"/>
    </source>
</evidence>
<dbReference type="SUPFAM" id="SSF160246">
    <property type="entry name" value="EspE N-terminal domain-like"/>
    <property type="match status" value="1"/>
</dbReference>